<dbReference type="PANTHER" id="PTHR43032">
    <property type="entry name" value="PROTEIN-METHIONINE-SULFOXIDE REDUCTASE"/>
    <property type="match status" value="1"/>
</dbReference>
<evidence type="ECO:0000259" key="1">
    <source>
        <dbReference type="Pfam" id="PF00174"/>
    </source>
</evidence>
<name>A0A1J1AD38_9EURY</name>
<feature type="domain" description="Oxidoreductase molybdopterin-binding" evidence="1">
    <location>
        <begin position="34"/>
        <end position="180"/>
    </location>
</feature>
<dbReference type="Gene3D" id="3.90.420.10">
    <property type="entry name" value="Oxidoreductase, molybdopterin-binding domain"/>
    <property type="match status" value="1"/>
</dbReference>
<dbReference type="Pfam" id="PF00174">
    <property type="entry name" value="Oxidored_molyb"/>
    <property type="match status" value="1"/>
</dbReference>
<evidence type="ECO:0000313" key="2">
    <source>
        <dbReference type="EMBL" id="APE95805.1"/>
    </source>
</evidence>
<sequence>MAVRDVTGLYAEFGADRLPPGQHRTDEFPVFTKGDTPDVDRETLTLEITGAVATERTFDWEAFADLPTETQRQDVHCVTGWSSFDHEFTGVPVPALADRIDIDPAATHVLFHAADGYTTDLPLSAVMRQEVLLAFEHEGSPLEREHGGPLRVVTPHKYAYKGAKWLTGIEFSTEPIRGYWEQRGYSVSADPWAEDRYS</sequence>
<dbReference type="Proteomes" id="UP000186165">
    <property type="component" value="Chromosome"/>
</dbReference>
<dbReference type="SUPFAM" id="SSF56524">
    <property type="entry name" value="Oxidoreductase molybdopterin-binding domain"/>
    <property type="match status" value="1"/>
</dbReference>
<dbReference type="PANTHER" id="PTHR43032:SF4">
    <property type="entry name" value="OXIDOREDUCTASE MOLYBDOPTERIN-BINDING DOMAIN-CONTAINING PROTEIN"/>
    <property type="match status" value="1"/>
</dbReference>
<proteinExistence type="predicted"/>
<evidence type="ECO:0000313" key="3">
    <source>
        <dbReference type="Proteomes" id="UP000186165"/>
    </source>
</evidence>
<reference evidence="3" key="1">
    <citation type="submission" date="2016-08" db="EMBL/GenBank/DDBJ databases">
        <title>Discovery of first anaerobic lithoheterotrophic haloarchae widely represented in hypersaline habitats.</title>
        <authorList>
            <person name="Sorokin D.Y."/>
            <person name="Kublanov I.V."/>
            <person name="Roman P."/>
            <person name="Sinninghe Damste J.S."/>
            <person name="Golyshin P.N."/>
            <person name="Rojo D."/>
            <person name="Ciordia S."/>
            <person name="Mena Md.C."/>
            <person name="Ferrer M."/>
            <person name="Smedile F."/>
            <person name="Messina E."/>
            <person name="La Cono V."/>
            <person name="Yakimov M.M."/>
        </authorList>
    </citation>
    <scope>NUCLEOTIDE SEQUENCE [LARGE SCALE GENOMIC DNA]</scope>
    <source>
        <strain evidence="3">HSR6</strain>
    </source>
</reference>
<dbReference type="GeneID" id="30417891"/>
<accession>A0A1J1AD38</accession>
<organism evidence="2 3">
    <name type="scientific">Halodesulfurarchaeum formicicum</name>
    <dbReference type="NCBI Taxonomy" id="1873524"/>
    <lineage>
        <taxon>Archaea</taxon>
        <taxon>Methanobacteriati</taxon>
        <taxon>Methanobacteriota</taxon>
        <taxon>Stenosarchaea group</taxon>
        <taxon>Halobacteria</taxon>
        <taxon>Halobacteriales</taxon>
        <taxon>Halobacteriaceae</taxon>
        <taxon>Halodesulfurarchaeum</taxon>
    </lineage>
</organism>
<dbReference type="AlphaFoldDB" id="A0A1J1AD38"/>
<dbReference type="KEGG" id="hhsr:HSR6_1362"/>
<dbReference type="OrthoDB" id="24039at2157"/>
<protein>
    <submittedName>
        <fullName evidence="2">Sulfite oxidase-like oxidoreductase</fullName>
    </submittedName>
</protein>
<dbReference type="InterPro" id="IPR036374">
    <property type="entry name" value="OxRdtase_Mopterin-bd_sf"/>
</dbReference>
<gene>
    <name evidence="2" type="ORF">HSR6_1362</name>
</gene>
<dbReference type="EMBL" id="CP016804">
    <property type="protein sequence ID" value="APE95805.1"/>
    <property type="molecule type" value="Genomic_DNA"/>
</dbReference>
<keyword evidence="3" id="KW-1185">Reference proteome</keyword>
<dbReference type="RefSeq" id="WP_071933188.1">
    <property type="nucleotide sequence ID" value="NZ_CP016804.1"/>
</dbReference>
<dbReference type="InterPro" id="IPR000572">
    <property type="entry name" value="OxRdtase_Mopterin-bd_dom"/>
</dbReference>